<evidence type="ECO:0000256" key="1">
    <source>
        <dbReference type="ARBA" id="ARBA00037961"/>
    </source>
</evidence>
<sequence>MTTPTVTEQRRDLAAALRLAARFELNEGICNHFSVALPDGPDGRPRYLINPYGVHWSEMRPSDLLLIDEHGQVLEGEGEVEATARNIHIAAHKANPRHVAVLHVHMPYATALTMVEGGRLEMAHQTACRFHGRTLYQDHFGGLALDEGEGEAIVAANREQGHADITFLAHHGVTIGGPSVAVAFDDLYFLERACRQQVLAMSTGRPLKLIPSDEIEATAREWRQVLVYQATKQFEALRRMEGL</sequence>
<dbReference type="NCBIfam" id="NF005068">
    <property type="entry name" value="PRK06486.1"/>
    <property type="match status" value="1"/>
</dbReference>
<name>A0ABU3S7G5_9HYPH</name>
<dbReference type="InterPro" id="IPR036409">
    <property type="entry name" value="Aldolase_II/adducin_N_sf"/>
</dbReference>
<dbReference type="SMART" id="SM01007">
    <property type="entry name" value="Aldolase_II"/>
    <property type="match status" value="1"/>
</dbReference>
<dbReference type="Pfam" id="PF00596">
    <property type="entry name" value="Aldolase_II"/>
    <property type="match status" value="1"/>
</dbReference>
<comment type="similarity">
    <text evidence="1">Belongs to the aldolase class II family.</text>
</comment>
<dbReference type="GO" id="GO:0016829">
    <property type="term" value="F:lyase activity"/>
    <property type="evidence" value="ECO:0007669"/>
    <property type="project" value="UniProtKB-KW"/>
</dbReference>
<dbReference type="RefSeq" id="WP_316018593.1">
    <property type="nucleotide sequence ID" value="NZ_JAWDID010000016.1"/>
</dbReference>
<comment type="caution">
    <text evidence="3">The sequence shown here is derived from an EMBL/GenBank/DDBJ whole genome shotgun (WGS) entry which is preliminary data.</text>
</comment>
<dbReference type="Proteomes" id="UP001254257">
    <property type="component" value="Unassembled WGS sequence"/>
</dbReference>
<evidence type="ECO:0000259" key="2">
    <source>
        <dbReference type="SMART" id="SM01007"/>
    </source>
</evidence>
<evidence type="ECO:0000313" key="4">
    <source>
        <dbReference type="Proteomes" id="UP001254257"/>
    </source>
</evidence>
<accession>A0ABU3S7G5</accession>
<dbReference type="EC" id="4.1.2.-" evidence="3"/>
<protein>
    <submittedName>
        <fullName evidence="3">Aldolase</fullName>
        <ecNumber evidence="3">4.1.2.-</ecNumber>
    </submittedName>
</protein>
<dbReference type="InterPro" id="IPR051017">
    <property type="entry name" value="Aldolase-II_Adducin_sf"/>
</dbReference>
<evidence type="ECO:0000313" key="3">
    <source>
        <dbReference type="EMBL" id="MDU0340738.1"/>
    </source>
</evidence>
<feature type="domain" description="Class II aldolase/adducin N-terminal" evidence="2">
    <location>
        <begin position="11"/>
        <end position="198"/>
    </location>
</feature>
<dbReference type="EMBL" id="JAWDID010000016">
    <property type="protein sequence ID" value="MDU0340738.1"/>
    <property type="molecule type" value="Genomic_DNA"/>
</dbReference>
<keyword evidence="3" id="KW-0456">Lyase</keyword>
<reference evidence="3 4" key="1">
    <citation type="submission" date="2023-09" db="EMBL/GenBank/DDBJ databases">
        <title>Whole genome shotgun sequencing (WGS) of Bosea sp. ZW T0_25, isolated from stored onions (Allium cepa).</title>
        <authorList>
            <person name="Stoll D.A."/>
            <person name="Huch M."/>
        </authorList>
    </citation>
    <scope>NUCLEOTIDE SEQUENCE [LARGE SCALE GENOMIC DNA]</scope>
    <source>
        <strain evidence="3 4">ZW T0_25</strain>
    </source>
</reference>
<gene>
    <name evidence="3" type="ORF">RKE40_12625</name>
</gene>
<dbReference type="Gene3D" id="3.40.225.10">
    <property type="entry name" value="Class II aldolase/adducin N-terminal domain"/>
    <property type="match status" value="1"/>
</dbReference>
<proteinExistence type="inferred from homology"/>
<organism evidence="3 4">
    <name type="scientific">Bosea rubneri</name>
    <dbReference type="NCBI Taxonomy" id="3075434"/>
    <lineage>
        <taxon>Bacteria</taxon>
        <taxon>Pseudomonadati</taxon>
        <taxon>Pseudomonadota</taxon>
        <taxon>Alphaproteobacteria</taxon>
        <taxon>Hyphomicrobiales</taxon>
        <taxon>Boseaceae</taxon>
        <taxon>Bosea</taxon>
    </lineage>
</organism>
<keyword evidence="4" id="KW-1185">Reference proteome</keyword>
<dbReference type="SUPFAM" id="SSF53639">
    <property type="entry name" value="AraD/HMP-PK domain-like"/>
    <property type="match status" value="1"/>
</dbReference>
<dbReference type="InterPro" id="IPR001303">
    <property type="entry name" value="Aldolase_II/adducin_N"/>
</dbReference>
<dbReference type="PANTHER" id="PTHR10672:SF3">
    <property type="entry name" value="PROTEIN HU-LI TAI SHAO"/>
    <property type="match status" value="1"/>
</dbReference>
<dbReference type="PANTHER" id="PTHR10672">
    <property type="entry name" value="ADDUCIN"/>
    <property type="match status" value="1"/>
</dbReference>